<evidence type="ECO:0000256" key="10">
    <source>
        <dbReference type="ARBA" id="ARBA00023004"/>
    </source>
</evidence>
<dbReference type="InterPro" id="IPR050584">
    <property type="entry name" value="Cholesterol_7-desaturase"/>
</dbReference>
<keyword evidence="5" id="KW-0001">2Fe-2S</keyword>
<evidence type="ECO:0000256" key="11">
    <source>
        <dbReference type="ARBA" id="ARBA00023014"/>
    </source>
</evidence>
<keyword evidence="8" id="KW-1133">Transmembrane helix</keyword>
<keyword evidence="12" id="KW-0472">Membrane</keyword>
<keyword evidence="6" id="KW-0479">Metal-binding</keyword>
<evidence type="ECO:0000256" key="2">
    <source>
        <dbReference type="ARBA" id="ARBA00004370"/>
    </source>
</evidence>
<evidence type="ECO:0000256" key="12">
    <source>
        <dbReference type="ARBA" id="ARBA00023136"/>
    </source>
</evidence>
<comment type="subcellular location">
    <subcellularLocation>
        <location evidence="2">Membrane</location>
    </subcellularLocation>
</comment>
<keyword evidence="9" id="KW-0560">Oxidoreductase</keyword>
<dbReference type="Proteomes" id="UP001597542">
    <property type="component" value="Unassembled WGS sequence"/>
</dbReference>
<dbReference type="PANTHER" id="PTHR21266">
    <property type="entry name" value="IRON-SULFUR DOMAIN CONTAINING PROTEIN"/>
    <property type="match status" value="1"/>
</dbReference>
<dbReference type="PANTHER" id="PTHR21266:SF32">
    <property type="entry name" value="CHOLESTEROL 7-DESATURASE NVD"/>
    <property type="match status" value="1"/>
</dbReference>
<evidence type="ECO:0000256" key="18">
    <source>
        <dbReference type="ARBA" id="ARBA00046982"/>
    </source>
</evidence>
<evidence type="ECO:0000256" key="8">
    <source>
        <dbReference type="ARBA" id="ARBA00022989"/>
    </source>
</evidence>
<evidence type="ECO:0000256" key="7">
    <source>
        <dbReference type="ARBA" id="ARBA00022963"/>
    </source>
</evidence>
<organism evidence="22 23">
    <name type="scientific">Amycolatopsis albidoflavus</name>
    <dbReference type="NCBI Taxonomy" id="102226"/>
    <lineage>
        <taxon>Bacteria</taxon>
        <taxon>Bacillati</taxon>
        <taxon>Actinomycetota</taxon>
        <taxon>Actinomycetes</taxon>
        <taxon>Pseudonocardiales</taxon>
        <taxon>Pseudonocardiaceae</taxon>
        <taxon>Amycolatopsis</taxon>
    </lineage>
</organism>
<evidence type="ECO:0000256" key="9">
    <source>
        <dbReference type="ARBA" id="ARBA00023002"/>
    </source>
</evidence>
<evidence type="ECO:0000259" key="21">
    <source>
        <dbReference type="PROSITE" id="PS51296"/>
    </source>
</evidence>
<evidence type="ECO:0000256" key="20">
    <source>
        <dbReference type="ARBA" id="ARBA00049548"/>
    </source>
</evidence>
<evidence type="ECO:0000256" key="3">
    <source>
        <dbReference type="ARBA" id="ARBA00004972"/>
    </source>
</evidence>
<dbReference type="SUPFAM" id="SSF50022">
    <property type="entry name" value="ISP domain"/>
    <property type="match status" value="1"/>
</dbReference>
<dbReference type="EMBL" id="JBHUKQ010000015">
    <property type="protein sequence ID" value="MFD2484323.1"/>
    <property type="molecule type" value="Genomic_DNA"/>
</dbReference>
<comment type="similarity">
    <text evidence="15">Belongs to the cholesterol 7-desaturase family.</text>
</comment>
<dbReference type="Gene3D" id="3.90.380.10">
    <property type="entry name" value="Naphthalene 1,2-dioxygenase Alpha Subunit, Chain A, domain 1"/>
    <property type="match status" value="1"/>
</dbReference>
<dbReference type="RefSeq" id="WP_344274772.1">
    <property type="nucleotide sequence ID" value="NZ_BAAAHV010000012.1"/>
</dbReference>
<comment type="caution">
    <text evidence="22">The sequence shown here is derived from an EMBL/GenBank/DDBJ whole genome shotgun (WGS) entry which is preliminary data.</text>
</comment>
<evidence type="ECO:0000256" key="1">
    <source>
        <dbReference type="ARBA" id="ARBA00001962"/>
    </source>
</evidence>
<dbReference type="Pfam" id="PF19298">
    <property type="entry name" value="KshA_C"/>
    <property type="match status" value="1"/>
</dbReference>
<evidence type="ECO:0000256" key="14">
    <source>
        <dbReference type="ARBA" id="ARBA00025712"/>
    </source>
</evidence>
<keyword evidence="13" id="KW-0443">Lipid metabolism</keyword>
<evidence type="ECO:0000256" key="19">
    <source>
        <dbReference type="ARBA" id="ARBA00047853"/>
    </source>
</evidence>
<evidence type="ECO:0000256" key="16">
    <source>
        <dbReference type="ARBA" id="ARBA00026095"/>
    </source>
</evidence>
<evidence type="ECO:0000313" key="23">
    <source>
        <dbReference type="Proteomes" id="UP001597542"/>
    </source>
</evidence>
<evidence type="ECO:0000256" key="4">
    <source>
        <dbReference type="ARBA" id="ARBA00022692"/>
    </source>
</evidence>
<evidence type="ECO:0000256" key="6">
    <source>
        <dbReference type="ARBA" id="ARBA00022723"/>
    </source>
</evidence>
<dbReference type="InterPro" id="IPR036922">
    <property type="entry name" value="Rieske_2Fe-2S_sf"/>
</dbReference>
<accession>A0ABW5I533</accession>
<evidence type="ECO:0000256" key="5">
    <source>
        <dbReference type="ARBA" id="ARBA00022714"/>
    </source>
</evidence>
<evidence type="ECO:0000313" key="22">
    <source>
        <dbReference type="EMBL" id="MFD2484323.1"/>
    </source>
</evidence>
<evidence type="ECO:0000256" key="13">
    <source>
        <dbReference type="ARBA" id="ARBA00023221"/>
    </source>
</evidence>
<name>A0ABW5I533_9PSEU</name>
<gene>
    <name evidence="22" type="ORF">ACFSUT_28885</name>
</gene>
<keyword evidence="10" id="KW-0408">Iron</keyword>
<feature type="domain" description="Rieske" evidence="21">
    <location>
        <begin position="5"/>
        <end position="97"/>
    </location>
</feature>
<keyword evidence="13" id="KW-0753">Steroid metabolism</keyword>
<comment type="catalytic activity">
    <reaction evidence="19">
        <text>cholesterol + NADH + O2 + H(+) = 7-dehydrocholesterol + NAD(+) + 2 H2O</text>
        <dbReference type="Rhea" id="RHEA:51644"/>
        <dbReference type="ChEBI" id="CHEBI:15377"/>
        <dbReference type="ChEBI" id="CHEBI:15378"/>
        <dbReference type="ChEBI" id="CHEBI:15379"/>
        <dbReference type="ChEBI" id="CHEBI:16113"/>
        <dbReference type="ChEBI" id="CHEBI:17759"/>
        <dbReference type="ChEBI" id="CHEBI:57540"/>
        <dbReference type="ChEBI" id="CHEBI:57945"/>
        <dbReference type="EC" id="1.14.19.21"/>
    </reaction>
    <physiologicalReaction direction="left-to-right" evidence="19">
        <dbReference type="Rhea" id="RHEA:51645"/>
    </physiologicalReaction>
</comment>
<proteinExistence type="inferred from homology"/>
<dbReference type="EC" id="1.14.19.21" evidence="16"/>
<reference evidence="23" key="1">
    <citation type="journal article" date="2019" name="Int. J. Syst. Evol. Microbiol.">
        <title>The Global Catalogue of Microorganisms (GCM) 10K type strain sequencing project: providing services to taxonomists for standard genome sequencing and annotation.</title>
        <authorList>
            <consortium name="The Broad Institute Genomics Platform"/>
            <consortium name="The Broad Institute Genome Sequencing Center for Infectious Disease"/>
            <person name="Wu L."/>
            <person name="Ma J."/>
        </authorList>
    </citation>
    <scope>NUCLEOTIDE SEQUENCE [LARGE SCALE GENOMIC DNA]</scope>
    <source>
        <strain evidence="23">CGMCC 4.7638</strain>
    </source>
</reference>
<evidence type="ECO:0000256" key="17">
    <source>
        <dbReference type="ARBA" id="ARBA00030944"/>
    </source>
</evidence>
<comment type="pathway">
    <text evidence="3">Hormone biosynthesis.</text>
</comment>
<dbReference type="InterPro" id="IPR017941">
    <property type="entry name" value="Rieske_2Fe-2S"/>
</dbReference>
<comment type="subunit">
    <text evidence="18">Homotrimer. The two-component system 3-ketosteroid-9-alpha-monooxygenase is composed of an oxygenase component KshA and a reductase component KshB.</text>
</comment>
<dbReference type="Gene3D" id="2.102.10.10">
    <property type="entry name" value="Rieske [2Fe-2S] iron-sulphur domain"/>
    <property type="match status" value="1"/>
</dbReference>
<comment type="pathway">
    <text evidence="14">Steroid hormone biosynthesis; dafachronic acid biosynthesis.</text>
</comment>
<keyword evidence="23" id="KW-1185">Reference proteome</keyword>
<keyword evidence="11" id="KW-0411">Iron-sulfur</keyword>
<dbReference type="InterPro" id="IPR045605">
    <property type="entry name" value="KshA-like_C"/>
</dbReference>
<sequence length="299" mass="32641">MYAGWYQAAFEHELHPGLTPVDLGPARIVLARTPDGLRAADAACPHRGAHLGHGGQLDGSAIVCPFHGKRIGIGEQAPGRYRVREHAVLGYGGLVFAGWETGDGGPFAELLDKLAVTHLFLPGFTLPARVRADLVIENAFDGTHFRPVHGIGEDPGLTLVPGDRDSITARGVFVLPKSEWQRGGEKSVAVPFEATAYSPHVVVSRMGGDYPYVAITAATPRREGGCVIRFSLAVPLSAHEAMPAQRSEELYRYLLERSRAGVEQDLPIWENLIDVEPDYDNADRTVLAFRRFRDQFRSA</sequence>
<protein>
    <recommendedName>
        <fullName evidence="16">cholesterol 7-desaturase</fullName>
        <ecNumber evidence="16">1.14.19.21</ecNumber>
    </recommendedName>
    <alternativeName>
        <fullName evidence="17">Rieske-type oxygenase</fullName>
    </alternativeName>
</protein>
<dbReference type="SUPFAM" id="SSF55961">
    <property type="entry name" value="Bet v1-like"/>
    <property type="match status" value="1"/>
</dbReference>
<evidence type="ECO:0000256" key="15">
    <source>
        <dbReference type="ARBA" id="ARBA00025729"/>
    </source>
</evidence>
<comment type="catalytic activity">
    <reaction evidence="20">
        <text>cholesterol + NADPH + O2 + H(+) = 7-dehydrocholesterol + NADP(+) + 2 H2O</text>
        <dbReference type="Rhea" id="RHEA:45024"/>
        <dbReference type="ChEBI" id="CHEBI:15377"/>
        <dbReference type="ChEBI" id="CHEBI:15378"/>
        <dbReference type="ChEBI" id="CHEBI:15379"/>
        <dbReference type="ChEBI" id="CHEBI:16113"/>
        <dbReference type="ChEBI" id="CHEBI:17759"/>
        <dbReference type="ChEBI" id="CHEBI:57783"/>
        <dbReference type="ChEBI" id="CHEBI:58349"/>
        <dbReference type="EC" id="1.14.19.21"/>
    </reaction>
    <physiologicalReaction direction="left-to-right" evidence="20">
        <dbReference type="Rhea" id="RHEA:45025"/>
    </physiologicalReaction>
</comment>
<keyword evidence="4" id="KW-0812">Transmembrane</keyword>
<keyword evidence="7" id="KW-0442">Lipid degradation</keyword>
<dbReference type="Pfam" id="PF00355">
    <property type="entry name" value="Rieske"/>
    <property type="match status" value="1"/>
</dbReference>
<comment type="cofactor">
    <cofactor evidence="1">
        <name>Fe cation</name>
        <dbReference type="ChEBI" id="CHEBI:24875"/>
    </cofactor>
</comment>
<dbReference type="PROSITE" id="PS51296">
    <property type="entry name" value="RIESKE"/>
    <property type="match status" value="1"/>
</dbReference>